<dbReference type="InterPro" id="IPR001322">
    <property type="entry name" value="Lamin_tail_dom"/>
</dbReference>
<reference evidence="3 4" key="1">
    <citation type="submission" date="2024-02" db="EMBL/GenBank/DDBJ databases">
        <title>A Gaetbulibacter species isolated from tidal flats and genomic insights of their niches.</title>
        <authorList>
            <person name="Ye Y."/>
        </authorList>
    </citation>
    <scope>NUCLEOTIDE SEQUENCE [LARGE SCALE GENOMIC DNA]</scope>
    <source>
        <strain evidence="3 4">KYW382</strain>
    </source>
</reference>
<keyword evidence="1" id="KW-0732">Signal</keyword>
<dbReference type="Pfam" id="PF18962">
    <property type="entry name" value="Por_Secre_tail"/>
    <property type="match status" value="1"/>
</dbReference>
<evidence type="ECO:0000259" key="2">
    <source>
        <dbReference type="PROSITE" id="PS51841"/>
    </source>
</evidence>
<dbReference type="Proteomes" id="UP001610100">
    <property type="component" value="Unassembled WGS sequence"/>
</dbReference>
<evidence type="ECO:0000313" key="3">
    <source>
        <dbReference type="EMBL" id="MFH6771322.1"/>
    </source>
</evidence>
<dbReference type="NCBIfam" id="TIGR04183">
    <property type="entry name" value="Por_Secre_tail"/>
    <property type="match status" value="1"/>
</dbReference>
<accession>A0ABW7MWW8</accession>
<dbReference type="PROSITE" id="PS51841">
    <property type="entry name" value="LTD"/>
    <property type="match status" value="1"/>
</dbReference>
<organism evidence="3 4">
    <name type="scientific">Gaetbulibacter aestuarii</name>
    <dbReference type="NCBI Taxonomy" id="1502358"/>
    <lineage>
        <taxon>Bacteria</taxon>
        <taxon>Pseudomonadati</taxon>
        <taxon>Bacteroidota</taxon>
        <taxon>Flavobacteriia</taxon>
        <taxon>Flavobacteriales</taxon>
        <taxon>Flavobacteriaceae</taxon>
        <taxon>Gaetbulibacter</taxon>
    </lineage>
</organism>
<evidence type="ECO:0000256" key="1">
    <source>
        <dbReference type="ARBA" id="ARBA00022729"/>
    </source>
</evidence>
<protein>
    <submittedName>
        <fullName evidence="3">T9SS type A sorting domain-containing protein</fullName>
    </submittedName>
</protein>
<feature type="domain" description="LTD" evidence="2">
    <location>
        <begin position="243"/>
        <end position="369"/>
    </location>
</feature>
<dbReference type="Gene3D" id="2.60.40.1220">
    <property type="match status" value="1"/>
</dbReference>
<dbReference type="InterPro" id="IPR014755">
    <property type="entry name" value="Cu-Rt/internalin_Ig-like"/>
</dbReference>
<dbReference type="Pfam" id="PF00932">
    <property type="entry name" value="LTD"/>
    <property type="match status" value="1"/>
</dbReference>
<keyword evidence="4" id="KW-1185">Reference proteome</keyword>
<proteinExistence type="predicted"/>
<gene>
    <name evidence="3" type="ORF">V8G58_05190</name>
</gene>
<dbReference type="RefSeq" id="WP_344740364.1">
    <property type="nucleotide sequence ID" value="NZ_BAABAY010000001.1"/>
</dbReference>
<dbReference type="InterPro" id="IPR026444">
    <property type="entry name" value="Secre_tail"/>
</dbReference>
<evidence type="ECO:0000313" key="4">
    <source>
        <dbReference type="Proteomes" id="UP001610100"/>
    </source>
</evidence>
<name>A0ABW7MWW8_9FLAO</name>
<comment type="caution">
    <text evidence="3">The sequence shown here is derived from an EMBL/GenBank/DDBJ whole genome shotgun (WGS) entry which is preliminary data.</text>
</comment>
<sequence>MHNWFGNFVDGTRLFFENSNAKSGVQSLGLWPIVEEGEDEEEVEIIAQVDLDLTGLEHVVSDFWLATVATGAMKHVKLYMMISLDGGQTFGPKFIMGTDHRGFPNMNMPFTEFLFALHPDTFDNPLVVLRFLAKAGAKSGTAAKILIDDVTIYAAPEDIFPPLVAEPSVKDVNQVNIQFSEPLGASALNPDHYIFLNATPLVERVSFSKPDLVSLHLSIPIKIGKYYNLLVSGVEDLVGNIMEPRSFTLVYNPLKEGLVITEIMYDEPPAGQNDHLEFLELYNYTEEPIELGGLMIKGGIASGKLPEITMPPKSYWVTVKDAAAFSGFFGFSAYQWHGANLSNDEPEAIFITNTEHHSGVKIDSLTYGIGLPWPSGAAGGGYSMELIDPLSDHTDPGNWQNSTTYFGMYNGTAIYASPGVENKVLGIHNPFLEKQIAVYPNPTSDWLSIDSKIPLTKVEIYSLWGNQIQVLNSGLELISIRYLPPGIYLIKISSGSGTVVKKIIKS</sequence>
<dbReference type="EMBL" id="JBAWKB010000001">
    <property type="protein sequence ID" value="MFH6771322.1"/>
    <property type="molecule type" value="Genomic_DNA"/>
</dbReference>